<dbReference type="AlphaFoldDB" id="A0A8X6PE68"/>
<protein>
    <submittedName>
        <fullName evidence="2">Uncharacterized protein</fullName>
    </submittedName>
</protein>
<evidence type="ECO:0000313" key="2">
    <source>
        <dbReference type="EMBL" id="GFT66302.1"/>
    </source>
</evidence>
<sequence>MEPFSNFSPQGSHLSICNYHQDLHWRGLQAGLRHALPPPRPSYSARASCFDSGVVTHSLADVDFHGHSLAVWSNQHLLWGLMSVSASGALTRRLVHPTAPVLLTKNGPLGSHPPSNLKVEKGELYDH</sequence>
<gene>
    <name evidence="2" type="ORF">NPIL_598021</name>
</gene>
<organism evidence="2 3">
    <name type="scientific">Nephila pilipes</name>
    <name type="common">Giant wood spider</name>
    <name type="synonym">Nephila maculata</name>
    <dbReference type="NCBI Taxonomy" id="299642"/>
    <lineage>
        <taxon>Eukaryota</taxon>
        <taxon>Metazoa</taxon>
        <taxon>Ecdysozoa</taxon>
        <taxon>Arthropoda</taxon>
        <taxon>Chelicerata</taxon>
        <taxon>Arachnida</taxon>
        <taxon>Araneae</taxon>
        <taxon>Araneomorphae</taxon>
        <taxon>Entelegynae</taxon>
        <taxon>Araneoidea</taxon>
        <taxon>Nephilidae</taxon>
        <taxon>Nephila</taxon>
    </lineage>
</organism>
<proteinExistence type="predicted"/>
<comment type="caution">
    <text evidence="2">The sequence shown here is derived from an EMBL/GenBank/DDBJ whole genome shotgun (WGS) entry which is preliminary data.</text>
</comment>
<dbReference type="OrthoDB" id="6426891at2759"/>
<feature type="compositionally biased region" description="Basic and acidic residues" evidence="1">
    <location>
        <begin position="118"/>
        <end position="127"/>
    </location>
</feature>
<evidence type="ECO:0000313" key="3">
    <source>
        <dbReference type="Proteomes" id="UP000887013"/>
    </source>
</evidence>
<keyword evidence="3" id="KW-1185">Reference proteome</keyword>
<dbReference type="EMBL" id="BMAW01068904">
    <property type="protein sequence ID" value="GFT66302.1"/>
    <property type="molecule type" value="Genomic_DNA"/>
</dbReference>
<feature type="region of interest" description="Disordered" evidence="1">
    <location>
        <begin position="105"/>
        <end position="127"/>
    </location>
</feature>
<dbReference type="Proteomes" id="UP000887013">
    <property type="component" value="Unassembled WGS sequence"/>
</dbReference>
<evidence type="ECO:0000256" key="1">
    <source>
        <dbReference type="SAM" id="MobiDB-lite"/>
    </source>
</evidence>
<accession>A0A8X6PE68</accession>
<name>A0A8X6PE68_NEPPI</name>
<reference evidence="2" key="1">
    <citation type="submission" date="2020-08" db="EMBL/GenBank/DDBJ databases">
        <title>Multicomponent nature underlies the extraordinary mechanical properties of spider dragline silk.</title>
        <authorList>
            <person name="Kono N."/>
            <person name="Nakamura H."/>
            <person name="Mori M."/>
            <person name="Yoshida Y."/>
            <person name="Ohtoshi R."/>
            <person name="Malay A.D."/>
            <person name="Moran D.A.P."/>
            <person name="Tomita M."/>
            <person name="Numata K."/>
            <person name="Arakawa K."/>
        </authorList>
    </citation>
    <scope>NUCLEOTIDE SEQUENCE</scope>
</reference>